<evidence type="ECO:0000313" key="7">
    <source>
        <dbReference type="Proteomes" id="UP000006718"/>
    </source>
</evidence>
<evidence type="ECO:0000259" key="5">
    <source>
        <dbReference type="PROSITE" id="PS50222"/>
    </source>
</evidence>
<feature type="region of interest" description="Disordered" evidence="4">
    <location>
        <begin position="137"/>
        <end position="156"/>
    </location>
</feature>
<evidence type="ECO:0000256" key="2">
    <source>
        <dbReference type="ARBA" id="ARBA00022737"/>
    </source>
</evidence>
<keyword evidence="1" id="KW-0479">Metal-binding</keyword>
<dbReference type="InterPro" id="IPR011992">
    <property type="entry name" value="EF-hand-dom_pair"/>
</dbReference>
<dbReference type="GeneTree" id="ENSGT00940000155935"/>
<keyword evidence="7" id="KW-1185">Reference proteome</keyword>
<dbReference type="InterPro" id="IPR050145">
    <property type="entry name" value="Centrin_CML-like"/>
</dbReference>
<dbReference type="GO" id="GO:0005509">
    <property type="term" value="F:calcium ion binding"/>
    <property type="evidence" value="ECO:0000318"/>
    <property type="project" value="GO_Central"/>
</dbReference>
<dbReference type="GO" id="GO:0000226">
    <property type="term" value="P:microtubule cytoskeleton organization"/>
    <property type="evidence" value="ECO:0000318"/>
    <property type="project" value="GO_Central"/>
</dbReference>
<dbReference type="GO" id="GO:0005813">
    <property type="term" value="C:centrosome"/>
    <property type="evidence" value="ECO:0000318"/>
    <property type="project" value="GO_Central"/>
</dbReference>
<dbReference type="SUPFAM" id="SSF47473">
    <property type="entry name" value="EF-hand"/>
    <property type="match status" value="1"/>
</dbReference>
<dbReference type="Ensembl" id="ENSMMUT00000089578.1">
    <property type="protein sequence ID" value="ENSMMUP00000079481.1"/>
    <property type="gene ID" value="ENSMMUG00000057837.1"/>
</dbReference>
<dbReference type="GO" id="GO:0007099">
    <property type="term" value="P:centriole replication"/>
    <property type="evidence" value="ECO:0000318"/>
    <property type="project" value="GO_Central"/>
</dbReference>
<reference evidence="6" key="3">
    <citation type="submission" date="2025-08" db="UniProtKB">
        <authorList>
            <consortium name="Ensembl"/>
        </authorList>
    </citation>
    <scope>IDENTIFICATION</scope>
    <source>
        <strain evidence="6">17573</strain>
    </source>
</reference>
<organism evidence="6 7">
    <name type="scientific">Macaca mulatta</name>
    <name type="common">Rhesus macaque</name>
    <dbReference type="NCBI Taxonomy" id="9544"/>
    <lineage>
        <taxon>Eukaryota</taxon>
        <taxon>Metazoa</taxon>
        <taxon>Chordata</taxon>
        <taxon>Craniata</taxon>
        <taxon>Vertebrata</taxon>
        <taxon>Euteleostomi</taxon>
        <taxon>Mammalia</taxon>
        <taxon>Eutheria</taxon>
        <taxon>Euarchontoglires</taxon>
        <taxon>Primates</taxon>
        <taxon>Haplorrhini</taxon>
        <taxon>Catarrhini</taxon>
        <taxon>Cercopithecidae</taxon>
        <taxon>Cercopithecinae</taxon>
        <taxon>Macaca</taxon>
    </lineage>
</organism>
<evidence type="ECO:0000256" key="4">
    <source>
        <dbReference type="SAM" id="MobiDB-lite"/>
    </source>
</evidence>
<dbReference type="GO" id="GO:0006289">
    <property type="term" value="P:nucleotide-excision repair"/>
    <property type="evidence" value="ECO:0000318"/>
    <property type="project" value="GO_Central"/>
</dbReference>
<feature type="domain" description="EF-hand" evidence="5">
    <location>
        <begin position="30"/>
        <end position="65"/>
    </location>
</feature>
<reference evidence="6" key="4">
    <citation type="submission" date="2025-09" db="UniProtKB">
        <authorList>
            <consortium name="Ensembl"/>
        </authorList>
    </citation>
    <scope>IDENTIFICATION</scope>
    <source>
        <strain evidence="6">17573</strain>
    </source>
</reference>
<dbReference type="Bgee" id="ENSMMUG00000057837">
    <property type="expression patterns" value="Expressed in fibroblast and 4 other cell types or tissues"/>
</dbReference>
<protein>
    <recommendedName>
        <fullName evidence="5">EF-hand domain-containing protein</fullName>
    </recommendedName>
</protein>
<dbReference type="STRING" id="9544.ENSMMUP00000079481"/>
<dbReference type="PROSITE" id="PS50222">
    <property type="entry name" value="EF_HAND_2"/>
    <property type="match status" value="2"/>
</dbReference>
<reference evidence="7" key="1">
    <citation type="journal article" date="2007" name="Science">
        <title>Evolutionary and biomedical insights from the rhesus macaque genome.</title>
        <authorList>
            <person name="Gibbs R.A."/>
            <person name="Rogers J."/>
            <person name="Katze M.G."/>
            <person name="Bumgarner R."/>
            <person name="Weinstock G.M."/>
            <person name="Mardis E.R."/>
            <person name="Remington K.A."/>
            <person name="Strausberg R.L."/>
            <person name="Venter J.C."/>
            <person name="Wilson R.K."/>
            <person name="Batzer M.A."/>
            <person name="Bustamante C.D."/>
            <person name="Eichler E.E."/>
            <person name="Hahn M.W."/>
            <person name="Hardison R.C."/>
            <person name="Makova K.D."/>
            <person name="Miller W."/>
            <person name="Milosavljevic A."/>
            <person name="Palermo R.E."/>
            <person name="Siepel A."/>
            <person name="Sikela J.M."/>
            <person name="Attaway T."/>
            <person name="Bell S."/>
            <person name="Bernard K.E."/>
            <person name="Buhay C.J."/>
            <person name="Chandrabose M.N."/>
            <person name="Dao M."/>
            <person name="Davis C."/>
            <person name="Delehaunty K.D."/>
            <person name="Ding Y."/>
            <person name="Dinh H.H."/>
            <person name="Dugan-Rocha S."/>
            <person name="Fulton L.A."/>
            <person name="Gabisi R.A."/>
            <person name="Garner T.T."/>
            <person name="Godfrey J."/>
            <person name="Hawes A.C."/>
            <person name="Hernandez J."/>
            <person name="Hines S."/>
            <person name="Holder M."/>
            <person name="Hume J."/>
            <person name="Jhangiani S.N."/>
            <person name="Joshi V."/>
            <person name="Khan Z.M."/>
            <person name="Kirkness E.F."/>
            <person name="Cree A."/>
            <person name="Fowler R.G."/>
            <person name="Lee S."/>
            <person name="Lewis L.R."/>
            <person name="Li Z."/>
            <person name="Liu Y.-S."/>
            <person name="Moore S.M."/>
            <person name="Muzny D."/>
            <person name="Nazareth L.V."/>
            <person name="Ngo D.N."/>
            <person name="Okwuonu G.O."/>
            <person name="Pai G."/>
            <person name="Parker D."/>
            <person name="Paul H.A."/>
            <person name="Pfannkoch C."/>
            <person name="Pohl C.S."/>
            <person name="Rogers Y.-H.C."/>
            <person name="Ruiz S.J."/>
            <person name="Sabo A."/>
            <person name="Santibanez J."/>
            <person name="Schneider B.W."/>
            <person name="Smith S.M."/>
            <person name="Sodergren E."/>
            <person name="Svatek A.F."/>
            <person name="Utterback T.R."/>
            <person name="Vattathil S."/>
            <person name="Warren W."/>
            <person name="White C.S."/>
            <person name="Chinwalla A.T."/>
            <person name="Feng Y."/>
            <person name="Halpern A.L."/>
            <person name="Hillier L.W."/>
            <person name="Huang X."/>
            <person name="Minx P."/>
            <person name="Nelson J.O."/>
            <person name="Pepin K.H."/>
            <person name="Qin X."/>
            <person name="Sutton G.G."/>
            <person name="Venter E."/>
            <person name="Walenz B.P."/>
            <person name="Wallis J.W."/>
            <person name="Worley K.C."/>
            <person name="Yang S.-P."/>
            <person name="Jones S.M."/>
            <person name="Marra M.A."/>
            <person name="Rocchi M."/>
            <person name="Schein J.E."/>
            <person name="Baertsch R."/>
            <person name="Clarke L."/>
            <person name="Csuros M."/>
            <person name="Glasscock J."/>
            <person name="Harris R.A."/>
            <person name="Havlak P."/>
            <person name="Jackson A.R."/>
            <person name="Jiang H."/>
            <person name="Liu Y."/>
            <person name="Messina D.N."/>
            <person name="Shen Y."/>
            <person name="Song H.X.-Z."/>
            <person name="Wylie T."/>
            <person name="Zhang L."/>
            <person name="Birney E."/>
            <person name="Han K."/>
            <person name="Konkel M.K."/>
            <person name="Lee J."/>
            <person name="Smit A.F.A."/>
            <person name="Ullmer B."/>
            <person name="Wang H."/>
            <person name="Xing J."/>
            <person name="Burhans R."/>
            <person name="Cheng Z."/>
            <person name="Karro J.E."/>
            <person name="Ma J."/>
            <person name="Raney B."/>
            <person name="She X."/>
            <person name="Cox M.J."/>
            <person name="Demuth J.P."/>
            <person name="Dumas L.J."/>
            <person name="Han S.-G."/>
            <person name="Hopkins J."/>
            <person name="Karimpour-Fard A."/>
            <person name="Kim Y.H."/>
            <person name="Pollack J.R."/>
            <person name="Vinar T."/>
            <person name="Addo-Quaye C."/>
            <person name="Degenhardt J."/>
            <person name="Denby A."/>
            <person name="Hubisz M.J."/>
            <person name="Indap A."/>
            <person name="Kosiol C."/>
            <person name="Lahn B.T."/>
            <person name="Lawson H.A."/>
            <person name="Marklein A."/>
            <person name="Nielsen R."/>
            <person name="Vallender E.J."/>
            <person name="Clark A.G."/>
            <person name="Ferguson B."/>
            <person name="Hernandez R.D."/>
            <person name="Hirani K."/>
            <person name="Kehrer-Sawatzki H."/>
            <person name="Kolb J."/>
            <person name="Patil S."/>
            <person name="Pu L.-L."/>
            <person name="Ren Y."/>
            <person name="Smith D.G."/>
            <person name="Wheeler D.A."/>
            <person name="Schenck I."/>
            <person name="Ball E.V."/>
            <person name="Chen R."/>
            <person name="Cooper D.N."/>
            <person name="Giardine B."/>
            <person name="Hsu F."/>
            <person name="Kent W.J."/>
            <person name="Lesk A."/>
            <person name="Nelson D.L."/>
            <person name="O'brien W.E."/>
            <person name="Pruefer K."/>
            <person name="Stenson P.D."/>
            <person name="Wallace J.C."/>
            <person name="Ke H."/>
            <person name="Liu X.-M."/>
            <person name="Wang P."/>
            <person name="Xiang A.P."/>
            <person name="Yang F."/>
            <person name="Barber G.P."/>
            <person name="Haussler D."/>
            <person name="Karolchik D."/>
            <person name="Kern A.D."/>
            <person name="Kuhn R.M."/>
            <person name="Smith K.E."/>
            <person name="Zwieg A.S."/>
        </authorList>
    </citation>
    <scope>NUCLEOTIDE SEQUENCE [LARGE SCALE GENOMIC DNA]</scope>
    <source>
        <strain evidence="7">17573</strain>
    </source>
</reference>
<name>A0A5F8ANS3_MACMU</name>
<dbReference type="InParanoid" id="A0A5F8ANS3"/>
<evidence type="ECO:0000313" key="6">
    <source>
        <dbReference type="Ensembl" id="ENSMMUP00000079481.1"/>
    </source>
</evidence>
<dbReference type="FunFam" id="1.10.238.10:FF:000077">
    <property type="entry name" value="Centrin 1"/>
    <property type="match status" value="1"/>
</dbReference>
<dbReference type="Pfam" id="PF13499">
    <property type="entry name" value="EF-hand_7"/>
    <property type="match status" value="1"/>
</dbReference>
<evidence type="ECO:0000256" key="1">
    <source>
        <dbReference type="ARBA" id="ARBA00022723"/>
    </source>
</evidence>
<proteinExistence type="predicted"/>
<dbReference type="Gene3D" id="1.10.238.10">
    <property type="entry name" value="EF-hand"/>
    <property type="match status" value="1"/>
</dbReference>
<keyword evidence="2" id="KW-0677">Repeat</keyword>
<dbReference type="SMR" id="A0A5F8ANS3"/>
<dbReference type="GO" id="GO:0005814">
    <property type="term" value="C:centriole"/>
    <property type="evidence" value="ECO:0000318"/>
    <property type="project" value="GO_Central"/>
</dbReference>
<dbReference type="AlphaFoldDB" id="A0A5F8ANS3"/>
<dbReference type="InterPro" id="IPR002048">
    <property type="entry name" value="EF_hand_dom"/>
</dbReference>
<keyword evidence="3" id="KW-0106">Calcium</keyword>
<dbReference type="Proteomes" id="UP000006718">
    <property type="component" value="Chromosome 14"/>
</dbReference>
<dbReference type="PANTHER" id="PTHR23050">
    <property type="entry name" value="CALCIUM BINDING PROTEIN"/>
    <property type="match status" value="1"/>
</dbReference>
<feature type="domain" description="EF-hand" evidence="5">
    <location>
        <begin position="1"/>
        <end position="28"/>
    </location>
</feature>
<evidence type="ECO:0000256" key="3">
    <source>
        <dbReference type="ARBA" id="ARBA00022837"/>
    </source>
</evidence>
<reference evidence="6" key="2">
    <citation type="submission" date="2019-01" db="EMBL/GenBank/DDBJ databases">
        <authorList>
            <person name="Graves T."/>
            <person name="Eichler E.E."/>
            <person name="Wilson R.K."/>
        </authorList>
    </citation>
    <scope>NUCLEOTIDE SEQUENCE [LARGE SCALE GENOMIC DNA]</scope>
    <source>
        <strain evidence="6">17573</strain>
    </source>
</reference>
<dbReference type="GO" id="GO:0005634">
    <property type="term" value="C:nucleus"/>
    <property type="evidence" value="ECO:0000318"/>
    <property type="project" value="GO_Central"/>
</dbReference>
<dbReference type="CDD" id="cd00051">
    <property type="entry name" value="EFh"/>
    <property type="match status" value="1"/>
</dbReference>
<sequence>MISEIDKEGTGKMNFGDFLTVMTQKMSEKDTKEEILKAFKLFDDDETGKISFKNLKRVAKELGENLTDEELQEMIDEADRDGDGEGRWSLAMALTEPLLTTLRSLLQNKTLQMPVIHGVRKDCCLFPGSWAEALGQSHNQRSFSSVLQENQDSQRE</sequence>
<dbReference type="SMART" id="SM00054">
    <property type="entry name" value="EFh"/>
    <property type="match status" value="3"/>
</dbReference>
<dbReference type="VEuPathDB" id="HostDB:ENSMMUG00000057837"/>
<accession>A0A5F8ANS3</accession>